<accession>A0A1M4YB47</accession>
<feature type="domain" description="PorZ N-terminal beta-propeller" evidence="2">
    <location>
        <begin position="67"/>
        <end position="225"/>
    </location>
</feature>
<name>A0A1M4YB47_9FLAO</name>
<dbReference type="Pfam" id="PF21544">
    <property type="entry name" value="PorZ_N_b_propeller"/>
    <property type="match status" value="1"/>
</dbReference>
<dbReference type="NCBIfam" id="TIGR04183">
    <property type="entry name" value="Por_Secre_tail"/>
    <property type="match status" value="1"/>
</dbReference>
<organism evidence="3 4">
    <name type="scientific">Flavobacterium fontis</name>
    <dbReference type="NCBI Taxonomy" id="1124188"/>
    <lineage>
        <taxon>Bacteria</taxon>
        <taxon>Pseudomonadati</taxon>
        <taxon>Bacteroidota</taxon>
        <taxon>Flavobacteriia</taxon>
        <taxon>Flavobacteriales</taxon>
        <taxon>Flavobacteriaceae</taxon>
        <taxon>Flavobacterium</taxon>
    </lineage>
</organism>
<dbReference type="Proteomes" id="UP000184147">
    <property type="component" value="Unassembled WGS sequence"/>
</dbReference>
<keyword evidence="1" id="KW-0732">Signal</keyword>
<proteinExistence type="predicted"/>
<dbReference type="SUPFAM" id="SSF50998">
    <property type="entry name" value="Quinoprotein alcohol dehydrogenase-like"/>
    <property type="match status" value="1"/>
</dbReference>
<dbReference type="InterPro" id="IPR015943">
    <property type="entry name" value="WD40/YVTN_repeat-like_dom_sf"/>
</dbReference>
<dbReference type="AlphaFoldDB" id="A0A1M4YB47"/>
<dbReference type="SUPFAM" id="SSF101898">
    <property type="entry name" value="NHL repeat"/>
    <property type="match status" value="1"/>
</dbReference>
<sequence>MRGGFFYAFDMILRNIALRYYYPFAMKKHLLIFLFLVQCVGAQTNRLWQGYFSFNQLGALTQRGTTVYAASENALFFQKPDGFLETITSVNGLKAENITAIHYSEAFQVLLVGNSNGLLLVIQADGTVAFKNGILTEVPVPAGQKRINHFSEFDGKVYLSTDYGISVFNLNQQEFSDTYYIGDGGAQTRVIQTTVYNNSIYAVMGNFRIKKAAVTNPFLIDFSQWVLHDSGFWYGAQAFQNQSVFFNADGNVYRWNGTSYTLLFSVGQPPIDFRTTADYIVLTTAQKVMVANAAGVVLVNYNTSNYTPQPVTFNAATVADETVYIATNEVGLLQFPISAPSNVTTLKPDGPDLNQPFRLKKTEDKLFVTYGRFSFTYDPYNPNPPFQPYLFPINYFDKEQGWSKIPTTDVLNARSLTSLVVNPSNANEIFVSSYFSGILKLEDLVPTTLFNQTNTGANGLESLQLTPPDPSYVDIRINGLAYDSRGDLWLTNAYVDKGLKVFRKTGQWQSYDLTNIFTEPFFERYGQIAIDKNNTKWIPTYRANGLVAFNENYSNKFLFVKTGTEGNLPSLDVRCVAIDNRNQVWIGTARGLRTLSSADAFINAESLQSRPIIINEIINGQTLAQELFFEQVVLDICVDGANRKWVSLADSGVFLVSPNGQETIYQFTKENSPLPSNTVNDIEIDGTTGEVFFATEKGLVSFKANATAPSDDLASVFVYPNPVRPEYAGTVKIAGLTDKAVIKITDIEGNLVFETTAAGGTIEWDTTAFGKYRVASGVYMIFISAQDGIETTVRKVMIIR</sequence>
<evidence type="ECO:0000259" key="2">
    <source>
        <dbReference type="Pfam" id="PF21544"/>
    </source>
</evidence>
<evidence type="ECO:0000256" key="1">
    <source>
        <dbReference type="ARBA" id="ARBA00022729"/>
    </source>
</evidence>
<evidence type="ECO:0000313" key="3">
    <source>
        <dbReference type="EMBL" id="SHF03014.1"/>
    </source>
</evidence>
<dbReference type="InterPro" id="IPR011047">
    <property type="entry name" value="Quinoprotein_ADH-like_sf"/>
</dbReference>
<protein>
    <submittedName>
        <fullName evidence="3">Por secretion system C-terminal sorting domain-containing protein</fullName>
    </submittedName>
</protein>
<dbReference type="STRING" id="1124188.SAMN05444377_10341"/>
<dbReference type="InterPro" id="IPR048954">
    <property type="entry name" value="PorZ_N"/>
</dbReference>
<dbReference type="EMBL" id="FQVQ01000003">
    <property type="protein sequence ID" value="SHF03014.1"/>
    <property type="molecule type" value="Genomic_DNA"/>
</dbReference>
<keyword evidence="4" id="KW-1185">Reference proteome</keyword>
<dbReference type="Gene3D" id="2.130.10.10">
    <property type="entry name" value="YVTN repeat-like/Quinoprotein amine dehydrogenase"/>
    <property type="match status" value="2"/>
</dbReference>
<dbReference type="Pfam" id="PF07494">
    <property type="entry name" value="Reg_prop"/>
    <property type="match status" value="1"/>
</dbReference>
<dbReference type="InterPro" id="IPR026444">
    <property type="entry name" value="Secre_tail"/>
</dbReference>
<dbReference type="InterPro" id="IPR011110">
    <property type="entry name" value="Reg_prop"/>
</dbReference>
<gene>
    <name evidence="3" type="ORF">SAMN05444377_10341</name>
</gene>
<evidence type="ECO:0000313" key="4">
    <source>
        <dbReference type="Proteomes" id="UP000184147"/>
    </source>
</evidence>
<reference evidence="3 4" key="1">
    <citation type="submission" date="2016-11" db="EMBL/GenBank/DDBJ databases">
        <authorList>
            <person name="Jaros S."/>
            <person name="Januszkiewicz K."/>
            <person name="Wedrychowicz H."/>
        </authorList>
    </citation>
    <scope>NUCLEOTIDE SEQUENCE [LARGE SCALE GENOMIC DNA]</scope>
    <source>
        <strain evidence="3 4">DSM 25660</strain>
    </source>
</reference>